<accession>A0A834W0H5</accession>
<protein>
    <submittedName>
        <fullName evidence="2">AAA-ATPase</fullName>
    </submittedName>
</protein>
<sequence>MARVSSVEGCVNGTDLHRPLPAPEFMNSFKSRFPCCSISVEAKKDVVLVLACGSNEVGEVRVLNGRQRMQIQRDFLVKLILSHGFVEL</sequence>
<dbReference type="Proteomes" id="UP000634136">
    <property type="component" value="Unassembled WGS sequence"/>
</dbReference>
<evidence type="ECO:0000256" key="1">
    <source>
        <dbReference type="SAM" id="MobiDB-lite"/>
    </source>
</evidence>
<dbReference type="AlphaFoldDB" id="A0A834W0H5"/>
<gene>
    <name evidence="2" type="ORF">G2W53_043296</name>
</gene>
<evidence type="ECO:0000313" key="3">
    <source>
        <dbReference type="Proteomes" id="UP000634136"/>
    </source>
</evidence>
<evidence type="ECO:0000313" key="2">
    <source>
        <dbReference type="EMBL" id="KAF7804185.1"/>
    </source>
</evidence>
<feature type="region of interest" description="Disordered" evidence="1">
    <location>
        <begin position="1"/>
        <end position="21"/>
    </location>
</feature>
<keyword evidence="3" id="KW-1185">Reference proteome</keyword>
<dbReference type="OrthoDB" id="1741576at2759"/>
<comment type="caution">
    <text evidence="2">The sequence shown here is derived from an EMBL/GenBank/DDBJ whole genome shotgun (WGS) entry which is preliminary data.</text>
</comment>
<proteinExistence type="predicted"/>
<organism evidence="2 3">
    <name type="scientific">Senna tora</name>
    <dbReference type="NCBI Taxonomy" id="362788"/>
    <lineage>
        <taxon>Eukaryota</taxon>
        <taxon>Viridiplantae</taxon>
        <taxon>Streptophyta</taxon>
        <taxon>Embryophyta</taxon>
        <taxon>Tracheophyta</taxon>
        <taxon>Spermatophyta</taxon>
        <taxon>Magnoliopsida</taxon>
        <taxon>eudicotyledons</taxon>
        <taxon>Gunneridae</taxon>
        <taxon>Pentapetalae</taxon>
        <taxon>rosids</taxon>
        <taxon>fabids</taxon>
        <taxon>Fabales</taxon>
        <taxon>Fabaceae</taxon>
        <taxon>Caesalpinioideae</taxon>
        <taxon>Cassia clade</taxon>
        <taxon>Senna</taxon>
    </lineage>
</organism>
<dbReference type="EMBL" id="JAAIUW010000013">
    <property type="protein sequence ID" value="KAF7804185.1"/>
    <property type="molecule type" value="Genomic_DNA"/>
</dbReference>
<name>A0A834W0H5_9FABA</name>
<reference evidence="2" key="1">
    <citation type="submission" date="2020-09" db="EMBL/GenBank/DDBJ databases">
        <title>Genome-Enabled Discovery of Anthraquinone Biosynthesis in Senna tora.</title>
        <authorList>
            <person name="Kang S.-H."/>
            <person name="Pandey R.P."/>
            <person name="Lee C.-M."/>
            <person name="Sim J.-S."/>
            <person name="Jeong J.-T."/>
            <person name="Choi B.-S."/>
            <person name="Jung M."/>
            <person name="Ginzburg D."/>
            <person name="Zhao K."/>
            <person name="Won S.Y."/>
            <person name="Oh T.-J."/>
            <person name="Yu Y."/>
            <person name="Kim N.-H."/>
            <person name="Lee O.R."/>
            <person name="Lee T.-H."/>
            <person name="Bashyal P."/>
            <person name="Kim T.-S."/>
            <person name="Lee W.-H."/>
            <person name="Kawkins C."/>
            <person name="Kim C.-K."/>
            <person name="Kim J.S."/>
            <person name="Ahn B.O."/>
            <person name="Rhee S.Y."/>
            <person name="Sohng J.K."/>
        </authorList>
    </citation>
    <scope>NUCLEOTIDE SEQUENCE</scope>
    <source>
        <tissue evidence="2">Leaf</tissue>
    </source>
</reference>